<feature type="transmembrane region" description="Helical" evidence="2">
    <location>
        <begin position="189"/>
        <end position="207"/>
    </location>
</feature>
<evidence type="ECO:0000313" key="3">
    <source>
        <dbReference type="EMBL" id="KAL2915264.1"/>
    </source>
</evidence>
<gene>
    <name evidence="3" type="ORF">HK105_205129</name>
</gene>
<dbReference type="PANTHER" id="PTHR32251">
    <property type="entry name" value="3-OXO-5-ALPHA-STEROID 4-DEHYDROGENASE"/>
    <property type="match status" value="1"/>
</dbReference>
<keyword evidence="2" id="KW-0472">Membrane</keyword>
<dbReference type="InterPro" id="IPR010721">
    <property type="entry name" value="UstE-like"/>
</dbReference>
<feature type="transmembrane region" description="Helical" evidence="2">
    <location>
        <begin position="106"/>
        <end position="127"/>
    </location>
</feature>
<reference evidence="3 4" key="1">
    <citation type="submission" date="2023-09" db="EMBL/GenBank/DDBJ databases">
        <title>Pangenome analysis of Batrachochytrium dendrobatidis and related Chytrids.</title>
        <authorList>
            <person name="Yacoub M.N."/>
            <person name="Stajich J.E."/>
            <person name="James T.Y."/>
        </authorList>
    </citation>
    <scope>NUCLEOTIDE SEQUENCE [LARGE SCALE GENOMIC DNA]</scope>
    <source>
        <strain evidence="3 4">JEL0888</strain>
    </source>
</reference>
<dbReference type="Gene3D" id="1.20.120.1630">
    <property type="match status" value="1"/>
</dbReference>
<proteinExistence type="predicted"/>
<keyword evidence="4" id="KW-1185">Reference proteome</keyword>
<feature type="transmembrane region" description="Helical" evidence="2">
    <location>
        <begin position="6"/>
        <end position="25"/>
    </location>
</feature>
<evidence type="ECO:0008006" key="5">
    <source>
        <dbReference type="Google" id="ProtNLM"/>
    </source>
</evidence>
<organism evidence="3 4">
    <name type="scientific">Polyrhizophydium stewartii</name>
    <dbReference type="NCBI Taxonomy" id="2732419"/>
    <lineage>
        <taxon>Eukaryota</taxon>
        <taxon>Fungi</taxon>
        <taxon>Fungi incertae sedis</taxon>
        <taxon>Chytridiomycota</taxon>
        <taxon>Chytridiomycota incertae sedis</taxon>
        <taxon>Chytridiomycetes</taxon>
        <taxon>Rhizophydiales</taxon>
        <taxon>Rhizophydiales incertae sedis</taxon>
        <taxon>Polyrhizophydium</taxon>
    </lineage>
</organism>
<dbReference type="PROSITE" id="PS50244">
    <property type="entry name" value="S5A_REDUCTASE"/>
    <property type="match status" value="1"/>
</dbReference>
<keyword evidence="2" id="KW-1133">Transmembrane helix</keyword>
<feature type="transmembrane region" description="Helical" evidence="2">
    <location>
        <begin position="139"/>
        <end position="160"/>
    </location>
</feature>
<evidence type="ECO:0000256" key="2">
    <source>
        <dbReference type="SAM" id="Phobius"/>
    </source>
</evidence>
<keyword evidence="2" id="KW-0812">Transmembrane</keyword>
<dbReference type="EMBL" id="JADGIZ020000025">
    <property type="protein sequence ID" value="KAL2915264.1"/>
    <property type="molecule type" value="Genomic_DNA"/>
</dbReference>
<comment type="caution">
    <text evidence="3">The sequence shown here is derived from an EMBL/GenBank/DDBJ whole genome shotgun (WGS) entry which is preliminary data.</text>
</comment>
<name>A0ABR4N6Y7_9FUNG</name>
<dbReference type="PANTHER" id="PTHR32251:SF17">
    <property type="entry name" value="STEROID 5-ALPHA REDUCTASE C-TERMINAL DOMAIN-CONTAINING PROTEIN"/>
    <property type="match status" value="1"/>
</dbReference>
<feature type="region of interest" description="Disordered" evidence="1">
    <location>
        <begin position="265"/>
        <end position="285"/>
    </location>
</feature>
<feature type="transmembrane region" description="Helical" evidence="2">
    <location>
        <begin position="213"/>
        <end position="235"/>
    </location>
</feature>
<feature type="transmembrane region" description="Helical" evidence="2">
    <location>
        <begin position="65"/>
        <end position="86"/>
    </location>
</feature>
<evidence type="ECO:0000313" key="4">
    <source>
        <dbReference type="Proteomes" id="UP001527925"/>
    </source>
</evidence>
<accession>A0ABR4N6Y7</accession>
<dbReference type="Pfam" id="PF06966">
    <property type="entry name" value="DUF1295"/>
    <property type="match status" value="1"/>
</dbReference>
<evidence type="ECO:0000256" key="1">
    <source>
        <dbReference type="SAM" id="MobiDB-lite"/>
    </source>
</evidence>
<protein>
    <recommendedName>
        <fullName evidence="5">Steroid 5-alpha reductase C-terminal domain-containing protein</fullName>
    </recommendedName>
</protein>
<dbReference type="Proteomes" id="UP001527925">
    <property type="component" value="Unassembled WGS sequence"/>
</dbReference>
<sequence length="285" mass="31339">MTPLGTSLLVTLAIDFGIQLAAYVVSAALHTERLYDLSGALAYLSCDVVALLWRQSGEGLGALAFRQVAAAIAAFVWSARLGSFLFARVLRVEDKRFDSFKKNPALFAIPFFMQVVWIFLAALPVWVVLANPGSSQPGLAWSDIVGLVIWAAGFVFEVVADNQKSAFKKDHPNDFVTTGVWAYSRYANYFGEVTLWIGMFVLCAAGFVEPWQWVSIVSPVFEFCLIWFVSGVPLAEQNAAKRYGSRADYQDYVARTSKFIPWPPRQRGAVTLPSSSSVPEDNGAA</sequence>